<accession>A0A9D4CHQ1</accession>
<dbReference type="AlphaFoldDB" id="A0A9D4CHQ1"/>
<proteinExistence type="predicted"/>
<evidence type="ECO:0000313" key="1">
    <source>
        <dbReference type="EMBL" id="KAH3725117.1"/>
    </source>
</evidence>
<dbReference type="Proteomes" id="UP000828390">
    <property type="component" value="Unassembled WGS sequence"/>
</dbReference>
<protein>
    <submittedName>
        <fullName evidence="1">Uncharacterized protein</fullName>
    </submittedName>
</protein>
<name>A0A9D4CHQ1_DREPO</name>
<reference evidence="1" key="2">
    <citation type="submission" date="2020-11" db="EMBL/GenBank/DDBJ databases">
        <authorList>
            <person name="McCartney M.A."/>
            <person name="Auch B."/>
            <person name="Kono T."/>
            <person name="Mallez S."/>
            <person name="Becker A."/>
            <person name="Gohl D.M."/>
            <person name="Silverstein K.A.T."/>
            <person name="Koren S."/>
            <person name="Bechman K.B."/>
            <person name="Herman A."/>
            <person name="Abrahante J.E."/>
            <person name="Garbe J."/>
        </authorList>
    </citation>
    <scope>NUCLEOTIDE SEQUENCE</scope>
    <source>
        <strain evidence="1">Duluth1</strain>
        <tissue evidence="1">Whole animal</tissue>
    </source>
</reference>
<dbReference type="EMBL" id="JAIWYP010000012">
    <property type="protein sequence ID" value="KAH3725117.1"/>
    <property type="molecule type" value="Genomic_DNA"/>
</dbReference>
<reference evidence="1" key="1">
    <citation type="journal article" date="2019" name="bioRxiv">
        <title>The Genome of the Zebra Mussel, Dreissena polymorpha: A Resource for Invasive Species Research.</title>
        <authorList>
            <person name="McCartney M.A."/>
            <person name="Auch B."/>
            <person name="Kono T."/>
            <person name="Mallez S."/>
            <person name="Zhang Y."/>
            <person name="Obille A."/>
            <person name="Becker A."/>
            <person name="Abrahante J.E."/>
            <person name="Garbe J."/>
            <person name="Badalamenti J.P."/>
            <person name="Herman A."/>
            <person name="Mangelson H."/>
            <person name="Liachko I."/>
            <person name="Sullivan S."/>
            <person name="Sone E.D."/>
            <person name="Koren S."/>
            <person name="Silverstein K.A.T."/>
            <person name="Beckman K.B."/>
            <person name="Gohl D.M."/>
        </authorList>
    </citation>
    <scope>NUCLEOTIDE SEQUENCE</scope>
    <source>
        <strain evidence="1">Duluth1</strain>
        <tissue evidence="1">Whole animal</tissue>
    </source>
</reference>
<evidence type="ECO:0000313" key="2">
    <source>
        <dbReference type="Proteomes" id="UP000828390"/>
    </source>
</evidence>
<keyword evidence="2" id="KW-1185">Reference proteome</keyword>
<comment type="caution">
    <text evidence="1">The sequence shown here is derived from an EMBL/GenBank/DDBJ whole genome shotgun (WGS) entry which is preliminary data.</text>
</comment>
<gene>
    <name evidence="1" type="ORF">DPMN_050948</name>
</gene>
<organism evidence="1 2">
    <name type="scientific">Dreissena polymorpha</name>
    <name type="common">Zebra mussel</name>
    <name type="synonym">Mytilus polymorpha</name>
    <dbReference type="NCBI Taxonomy" id="45954"/>
    <lineage>
        <taxon>Eukaryota</taxon>
        <taxon>Metazoa</taxon>
        <taxon>Spiralia</taxon>
        <taxon>Lophotrochozoa</taxon>
        <taxon>Mollusca</taxon>
        <taxon>Bivalvia</taxon>
        <taxon>Autobranchia</taxon>
        <taxon>Heteroconchia</taxon>
        <taxon>Euheterodonta</taxon>
        <taxon>Imparidentia</taxon>
        <taxon>Neoheterodontei</taxon>
        <taxon>Myida</taxon>
        <taxon>Dreissenoidea</taxon>
        <taxon>Dreissenidae</taxon>
        <taxon>Dreissena</taxon>
    </lineage>
</organism>
<sequence>MASSIRATYDIPDIYRNGFTMGRGNSFNLPENDAKKQRKSNRSDILKLSGVSRGCHPVRLHYQCDETKVLPSRRLGIELQDLDNTMNCT</sequence>